<evidence type="ECO:0000313" key="2">
    <source>
        <dbReference type="EMBL" id="GGJ09071.1"/>
    </source>
</evidence>
<accession>A0A830ETS7</accession>
<organism evidence="2 3">
    <name type="scientific">Halobellus salinus</name>
    <dbReference type="NCBI Taxonomy" id="931585"/>
    <lineage>
        <taxon>Archaea</taxon>
        <taxon>Methanobacteriati</taxon>
        <taxon>Methanobacteriota</taxon>
        <taxon>Stenosarchaea group</taxon>
        <taxon>Halobacteria</taxon>
        <taxon>Halobacteriales</taxon>
        <taxon>Haloferacaceae</taxon>
        <taxon>Halobellus</taxon>
    </lineage>
</organism>
<comment type="caution">
    <text evidence="2">The sequence shown here is derived from an EMBL/GenBank/DDBJ whole genome shotgun (WGS) entry which is preliminary data.</text>
</comment>
<feature type="compositionally biased region" description="Basic and acidic residues" evidence="1">
    <location>
        <begin position="65"/>
        <end position="76"/>
    </location>
</feature>
<dbReference type="RefSeq" id="WP_188787145.1">
    <property type="nucleotide sequence ID" value="NZ_BMOC01000011.1"/>
</dbReference>
<proteinExistence type="predicted"/>
<reference evidence="2" key="2">
    <citation type="submission" date="2020-09" db="EMBL/GenBank/DDBJ databases">
        <authorList>
            <person name="Sun Q."/>
            <person name="Ohkuma M."/>
        </authorList>
    </citation>
    <scope>NUCLEOTIDE SEQUENCE</scope>
    <source>
        <strain evidence="2">JCM 14359</strain>
    </source>
</reference>
<name>A0A830ETS7_9EURY</name>
<keyword evidence="3" id="KW-1185">Reference proteome</keyword>
<protein>
    <submittedName>
        <fullName evidence="2">Uncharacterized protein</fullName>
    </submittedName>
</protein>
<dbReference type="Proteomes" id="UP000653099">
    <property type="component" value="Unassembled WGS sequence"/>
</dbReference>
<feature type="region of interest" description="Disordered" evidence="1">
    <location>
        <begin position="38"/>
        <end position="80"/>
    </location>
</feature>
<dbReference type="EMBL" id="BMOC01000011">
    <property type="protein sequence ID" value="GGJ09071.1"/>
    <property type="molecule type" value="Genomic_DNA"/>
</dbReference>
<gene>
    <name evidence="2" type="ORF">GCM10008995_18710</name>
</gene>
<sequence>MEGAAFSTTVTSAQLSSANQNASVLVKVADVRTAGVSRARPEVSLETGGSPLVTERTTRTATRPPSRERGGFRGVHDTIPSSSVLDKAIPSLFRN</sequence>
<evidence type="ECO:0000256" key="1">
    <source>
        <dbReference type="SAM" id="MobiDB-lite"/>
    </source>
</evidence>
<dbReference type="AlphaFoldDB" id="A0A830ETS7"/>
<reference evidence="2" key="1">
    <citation type="journal article" date="2014" name="Int. J. Syst. Evol. Microbiol.">
        <title>Complete genome sequence of Corynebacterium casei LMG S-19264T (=DSM 44701T), isolated from a smear-ripened cheese.</title>
        <authorList>
            <consortium name="US DOE Joint Genome Institute (JGI-PGF)"/>
            <person name="Walter F."/>
            <person name="Albersmeier A."/>
            <person name="Kalinowski J."/>
            <person name="Ruckert C."/>
        </authorList>
    </citation>
    <scope>NUCLEOTIDE SEQUENCE</scope>
    <source>
        <strain evidence="2">JCM 14359</strain>
    </source>
</reference>
<evidence type="ECO:0000313" key="3">
    <source>
        <dbReference type="Proteomes" id="UP000653099"/>
    </source>
</evidence>